<dbReference type="EMBL" id="JAOQNS010000014">
    <property type="protein sequence ID" value="MCW2309785.1"/>
    <property type="molecule type" value="Genomic_DNA"/>
</dbReference>
<dbReference type="CDD" id="cd03024">
    <property type="entry name" value="DsbA_FrnE"/>
    <property type="match status" value="1"/>
</dbReference>
<accession>A0ABT3HHD0</accession>
<dbReference type="Pfam" id="PF01323">
    <property type="entry name" value="DSBA"/>
    <property type="match status" value="1"/>
</dbReference>
<dbReference type="InterPro" id="IPR001853">
    <property type="entry name" value="DSBA-like_thioredoxin_dom"/>
</dbReference>
<dbReference type="PANTHER" id="PTHR13887">
    <property type="entry name" value="GLUTATHIONE S-TRANSFERASE KAPPA"/>
    <property type="match status" value="1"/>
</dbReference>
<dbReference type="RefSeq" id="WP_264603360.1">
    <property type="nucleotide sequence ID" value="NZ_JAOQNS010000014.1"/>
</dbReference>
<keyword evidence="3" id="KW-1185">Reference proteome</keyword>
<protein>
    <submittedName>
        <fullName evidence="2">DsbA family dithiol-disulfide isomerase</fullName>
    </submittedName>
</protein>
<organism evidence="2 3">
    <name type="scientific">Rhodobium gokarnense</name>
    <dbReference type="NCBI Taxonomy" id="364296"/>
    <lineage>
        <taxon>Bacteria</taxon>
        <taxon>Pseudomonadati</taxon>
        <taxon>Pseudomonadota</taxon>
        <taxon>Alphaproteobacteria</taxon>
        <taxon>Hyphomicrobiales</taxon>
        <taxon>Rhodobiaceae</taxon>
        <taxon>Rhodobium</taxon>
    </lineage>
</organism>
<keyword evidence="2" id="KW-0413">Isomerase</keyword>
<evidence type="ECO:0000259" key="1">
    <source>
        <dbReference type="Pfam" id="PF01323"/>
    </source>
</evidence>
<reference evidence="3" key="1">
    <citation type="submission" date="2023-07" db="EMBL/GenBank/DDBJ databases">
        <title>Genome sequencing of Purple Non-Sulfur Bacteria from various extreme environments.</title>
        <authorList>
            <person name="Mayer M."/>
        </authorList>
    </citation>
    <scope>NUCLEOTIDE SEQUENCE [LARGE SCALE GENOMIC DNA]</scope>
    <source>
        <strain evidence="3">DSM 17935</strain>
    </source>
</reference>
<dbReference type="SUPFAM" id="SSF52833">
    <property type="entry name" value="Thioredoxin-like"/>
    <property type="match status" value="1"/>
</dbReference>
<dbReference type="Gene3D" id="3.40.30.10">
    <property type="entry name" value="Glutaredoxin"/>
    <property type="match status" value="1"/>
</dbReference>
<dbReference type="InterPro" id="IPR036249">
    <property type="entry name" value="Thioredoxin-like_sf"/>
</dbReference>
<proteinExistence type="predicted"/>
<feature type="domain" description="DSBA-like thioredoxin" evidence="1">
    <location>
        <begin position="13"/>
        <end position="212"/>
    </location>
</feature>
<name>A0ABT3HHD0_9HYPH</name>
<comment type="caution">
    <text evidence="2">The sequence shown here is derived from an EMBL/GenBank/DDBJ whole genome shotgun (WGS) entry which is preliminary data.</text>
</comment>
<evidence type="ECO:0000313" key="3">
    <source>
        <dbReference type="Proteomes" id="UP001209755"/>
    </source>
</evidence>
<dbReference type="Proteomes" id="UP001209755">
    <property type="component" value="Unassembled WGS sequence"/>
</dbReference>
<evidence type="ECO:0000313" key="2">
    <source>
        <dbReference type="EMBL" id="MCW2309785.1"/>
    </source>
</evidence>
<dbReference type="PANTHER" id="PTHR13887:SF41">
    <property type="entry name" value="THIOREDOXIN SUPERFAMILY PROTEIN"/>
    <property type="match status" value="1"/>
</dbReference>
<dbReference type="GO" id="GO:0016853">
    <property type="term" value="F:isomerase activity"/>
    <property type="evidence" value="ECO:0007669"/>
    <property type="project" value="UniProtKB-KW"/>
</dbReference>
<sequence>MTDEELKKSVLPIDVVSDVMCPWCFIGKRRLGYALEKAADVPVLVRWRPFQLDATLPPEGKDYRRYHEDKFGSAEKVDALRARVTEAGRAEGLDFRLDAIPKAPNTLNAHRLIRWAGPVGVQNKLVELLFSLYFLEGADLTDDAVLAEAADACGMAKDRALELLKTDQDVEAVKTEIAVAQRMGINSVPTFLIANRYAVVGAQEPDVLAQAIREAWVERSEEAEFAVPSGT</sequence>
<gene>
    <name evidence="2" type="ORF">M2319_004144</name>
</gene>